<dbReference type="CDD" id="cd20259">
    <property type="entry name" value="pgc"/>
    <property type="match status" value="1"/>
</dbReference>
<reference evidence="2" key="1">
    <citation type="submission" date="2025-08" db="UniProtKB">
        <authorList>
            <consortium name="RefSeq"/>
        </authorList>
    </citation>
    <scope>IDENTIFICATION</scope>
    <source>
        <strain evidence="2">15112-1751.03</strain>
        <tissue evidence="2">Whole Adult</tissue>
    </source>
</reference>
<dbReference type="Proteomes" id="UP000515160">
    <property type="component" value="Chromosome 3"/>
</dbReference>
<dbReference type="GeneID" id="117568635"/>
<organism evidence="1 2">
    <name type="scientific">Drosophila albomicans</name>
    <name type="common">Fruit fly</name>
    <dbReference type="NCBI Taxonomy" id="7291"/>
    <lineage>
        <taxon>Eukaryota</taxon>
        <taxon>Metazoa</taxon>
        <taxon>Ecdysozoa</taxon>
        <taxon>Arthropoda</taxon>
        <taxon>Hexapoda</taxon>
        <taxon>Insecta</taxon>
        <taxon>Pterygota</taxon>
        <taxon>Neoptera</taxon>
        <taxon>Endopterygota</taxon>
        <taxon>Diptera</taxon>
        <taxon>Brachycera</taxon>
        <taxon>Muscomorpha</taxon>
        <taxon>Ephydroidea</taxon>
        <taxon>Drosophilidae</taxon>
        <taxon>Drosophila</taxon>
    </lineage>
</organism>
<dbReference type="RefSeq" id="XP_034105316.1">
    <property type="nucleotide sequence ID" value="XM_034249425.2"/>
</dbReference>
<dbReference type="OrthoDB" id="7825943at2759"/>
<sequence>MCDYVREYSFCFDDTFNDDDISNSQWDCGFENMWEQIGEELRQERENNMFTQCFQEKLILHNNYCMDSQ</sequence>
<accession>A0A6P8WNQ0</accession>
<dbReference type="AlphaFoldDB" id="A0A6P8WNQ0"/>
<evidence type="ECO:0000313" key="1">
    <source>
        <dbReference type="Proteomes" id="UP000515160"/>
    </source>
</evidence>
<protein>
    <submittedName>
        <fullName evidence="2">Uncharacterized protein LOC117568635</fullName>
    </submittedName>
</protein>
<name>A0A6P8WNQ0_DROAB</name>
<keyword evidence="1" id="KW-1185">Reference proteome</keyword>
<gene>
    <name evidence="2" type="primary">LOC117568635</name>
</gene>
<evidence type="ECO:0000313" key="2">
    <source>
        <dbReference type="RefSeq" id="XP_034105316.1"/>
    </source>
</evidence>
<proteinExistence type="predicted"/>